<dbReference type="PANTHER" id="PTHR46796:SF13">
    <property type="entry name" value="HTH-TYPE TRANSCRIPTIONAL ACTIVATOR RHAS"/>
    <property type="match status" value="1"/>
</dbReference>
<reference evidence="6 7" key="1">
    <citation type="submission" date="2019-03" db="EMBL/GenBank/DDBJ databases">
        <title>Genomic Encyclopedia of Type Strains, Phase IV (KMG-IV): sequencing the most valuable type-strain genomes for metagenomic binning, comparative biology and taxonomic classification.</title>
        <authorList>
            <person name="Goeker M."/>
        </authorList>
    </citation>
    <scope>NUCLEOTIDE SEQUENCE [LARGE SCALE GENOMIC DNA]</scope>
    <source>
        <strain evidence="6 7">DSM 45934</strain>
    </source>
</reference>
<evidence type="ECO:0000313" key="7">
    <source>
        <dbReference type="Proteomes" id="UP000295680"/>
    </source>
</evidence>
<evidence type="ECO:0000256" key="1">
    <source>
        <dbReference type="ARBA" id="ARBA00022490"/>
    </source>
</evidence>
<comment type="caution">
    <text evidence="6">The sequence shown here is derived from an EMBL/GenBank/DDBJ whole genome shotgun (WGS) entry which is preliminary data.</text>
</comment>
<dbReference type="InterPro" id="IPR020449">
    <property type="entry name" value="Tscrpt_reg_AraC-type_HTH"/>
</dbReference>
<dbReference type="SMART" id="SM00342">
    <property type="entry name" value="HTH_ARAC"/>
    <property type="match status" value="1"/>
</dbReference>
<dbReference type="SUPFAM" id="SSF46689">
    <property type="entry name" value="Homeodomain-like"/>
    <property type="match status" value="2"/>
</dbReference>
<evidence type="ECO:0000256" key="4">
    <source>
        <dbReference type="ARBA" id="ARBA00023163"/>
    </source>
</evidence>
<keyword evidence="1" id="KW-0963">Cytoplasm</keyword>
<gene>
    <name evidence="6" type="ORF">EV192_102433</name>
</gene>
<dbReference type="AlphaFoldDB" id="A0A4R2JY45"/>
<dbReference type="InterPro" id="IPR032783">
    <property type="entry name" value="AraC_lig"/>
</dbReference>
<evidence type="ECO:0000256" key="2">
    <source>
        <dbReference type="ARBA" id="ARBA00023015"/>
    </source>
</evidence>
<evidence type="ECO:0000259" key="5">
    <source>
        <dbReference type="PROSITE" id="PS01124"/>
    </source>
</evidence>
<proteinExistence type="predicted"/>
<dbReference type="GO" id="GO:0043565">
    <property type="term" value="F:sequence-specific DNA binding"/>
    <property type="evidence" value="ECO:0007669"/>
    <property type="project" value="InterPro"/>
</dbReference>
<dbReference type="Proteomes" id="UP000295680">
    <property type="component" value="Unassembled WGS sequence"/>
</dbReference>
<keyword evidence="7" id="KW-1185">Reference proteome</keyword>
<organism evidence="6 7">
    <name type="scientific">Actinocrispum wychmicini</name>
    <dbReference type="NCBI Taxonomy" id="1213861"/>
    <lineage>
        <taxon>Bacteria</taxon>
        <taxon>Bacillati</taxon>
        <taxon>Actinomycetota</taxon>
        <taxon>Actinomycetes</taxon>
        <taxon>Pseudonocardiales</taxon>
        <taxon>Pseudonocardiaceae</taxon>
        <taxon>Actinocrispum</taxon>
    </lineage>
</organism>
<dbReference type="PROSITE" id="PS01124">
    <property type="entry name" value="HTH_ARAC_FAMILY_2"/>
    <property type="match status" value="1"/>
</dbReference>
<dbReference type="InterPro" id="IPR009057">
    <property type="entry name" value="Homeodomain-like_sf"/>
</dbReference>
<dbReference type="GO" id="GO:0003700">
    <property type="term" value="F:DNA-binding transcription factor activity"/>
    <property type="evidence" value="ECO:0007669"/>
    <property type="project" value="InterPro"/>
</dbReference>
<dbReference type="PANTHER" id="PTHR46796">
    <property type="entry name" value="HTH-TYPE TRANSCRIPTIONAL ACTIVATOR RHAS-RELATED"/>
    <property type="match status" value="1"/>
</dbReference>
<keyword evidence="2" id="KW-0805">Transcription regulation</keyword>
<dbReference type="PRINTS" id="PR00032">
    <property type="entry name" value="HTHARAC"/>
</dbReference>
<dbReference type="SUPFAM" id="SSF51215">
    <property type="entry name" value="Regulatory protein AraC"/>
    <property type="match status" value="1"/>
</dbReference>
<dbReference type="Pfam" id="PF12852">
    <property type="entry name" value="Cupin_6"/>
    <property type="match status" value="1"/>
</dbReference>
<protein>
    <submittedName>
        <fullName evidence="6">AraC-like DNA-binding protein</fullName>
    </submittedName>
</protein>
<keyword evidence="3 6" id="KW-0238">DNA-binding</keyword>
<accession>A0A4R2JY45</accession>
<evidence type="ECO:0000313" key="6">
    <source>
        <dbReference type="EMBL" id="TCO62296.1"/>
    </source>
</evidence>
<dbReference type="Pfam" id="PF12833">
    <property type="entry name" value="HTH_18"/>
    <property type="match status" value="1"/>
</dbReference>
<evidence type="ECO:0000256" key="3">
    <source>
        <dbReference type="ARBA" id="ARBA00023125"/>
    </source>
</evidence>
<dbReference type="InterPro" id="IPR037923">
    <property type="entry name" value="HTH-like"/>
</dbReference>
<dbReference type="Gene3D" id="1.10.10.60">
    <property type="entry name" value="Homeodomain-like"/>
    <property type="match status" value="2"/>
</dbReference>
<feature type="domain" description="HTH araC/xylS-type" evidence="5">
    <location>
        <begin position="207"/>
        <end position="305"/>
    </location>
</feature>
<dbReference type="RefSeq" id="WP_243726764.1">
    <property type="nucleotide sequence ID" value="NZ_SLWS01000002.1"/>
</dbReference>
<dbReference type="InterPro" id="IPR018060">
    <property type="entry name" value="HTH_AraC"/>
</dbReference>
<keyword evidence="4" id="KW-0804">Transcription</keyword>
<sequence length="320" mass="34958">MSVDVLSETVAAMRTGRPRSVLTEARAPWGLRFQPRAGASFHVVLEGTCWFMPAQGRPLPLGPGDVVFLRSGSGHGLADRPTTPLVEFRPEQVNHSSPIGRLSVPGTGERAALLCGAYQLERARPHPLLISLPETVHLPCRPGQPTALRSAVELLRSELRDYRPGGDAIVSSLVDGMLVYVLREWLHEQPRDTAEGWAVAIADPATAGALRNIHRDPGRPWTVDALAEDVGLSRAAFSRRFTAQVGEPPLTYLTRWRMTTAGRLLHESGLPLGRVAQQVGYTSSFAFAKAFKREYGIAPGGYRKLAREDTGADEHSRPIR</sequence>
<dbReference type="InterPro" id="IPR050204">
    <property type="entry name" value="AraC_XylS_family_regulators"/>
</dbReference>
<name>A0A4R2JY45_9PSEU</name>
<dbReference type="EMBL" id="SLWS01000002">
    <property type="protein sequence ID" value="TCO62296.1"/>
    <property type="molecule type" value="Genomic_DNA"/>
</dbReference>